<organism evidence="1">
    <name type="scientific">marine sediment metagenome</name>
    <dbReference type="NCBI Taxonomy" id="412755"/>
    <lineage>
        <taxon>unclassified sequences</taxon>
        <taxon>metagenomes</taxon>
        <taxon>ecological metagenomes</taxon>
    </lineage>
</organism>
<gene>
    <name evidence="1" type="ORF">LCGC14_2537580</name>
</gene>
<proteinExistence type="predicted"/>
<accession>A0A0F9BEM9</accession>
<sequence>MKLPKVHLDILGPIIEEIDGPKADEFWLENMITRMREEQPVLVEYLTAQSEEIALVGLLIIRFLESQCEANEMKELFG</sequence>
<evidence type="ECO:0000313" key="1">
    <source>
        <dbReference type="EMBL" id="KKL12257.1"/>
    </source>
</evidence>
<reference evidence="1" key="1">
    <citation type="journal article" date="2015" name="Nature">
        <title>Complex archaea that bridge the gap between prokaryotes and eukaryotes.</title>
        <authorList>
            <person name="Spang A."/>
            <person name="Saw J.H."/>
            <person name="Jorgensen S.L."/>
            <person name="Zaremba-Niedzwiedzka K."/>
            <person name="Martijn J."/>
            <person name="Lind A.E."/>
            <person name="van Eijk R."/>
            <person name="Schleper C."/>
            <person name="Guy L."/>
            <person name="Ettema T.J."/>
        </authorList>
    </citation>
    <scope>NUCLEOTIDE SEQUENCE</scope>
</reference>
<comment type="caution">
    <text evidence="1">The sequence shown here is derived from an EMBL/GenBank/DDBJ whole genome shotgun (WGS) entry which is preliminary data.</text>
</comment>
<dbReference type="EMBL" id="LAZR01041334">
    <property type="protein sequence ID" value="KKL12257.1"/>
    <property type="molecule type" value="Genomic_DNA"/>
</dbReference>
<name>A0A0F9BEM9_9ZZZZ</name>
<dbReference type="AlphaFoldDB" id="A0A0F9BEM9"/>
<protein>
    <submittedName>
        <fullName evidence="1">Uncharacterized protein</fullName>
    </submittedName>
</protein>